<gene>
    <name evidence="2" type="ORF">AV656_03155</name>
</gene>
<sequence>MNKYGRFVVSQDDWSLHRKGHEDQKRHMDKVKKAIRDNLPDLISEENIVMSDGRKVVKIPIRSLDEYKIRYNHSKSEHVGQGKGDSQVGDVIAKDGSGRPGQGKGKEAGDAPGEDVYEAEVSVAELEEALFSEMELPNMEQKEQADIVTDKITFNDIRKKGLIGNIDKKRTIVSALKRNAMEGRSGIMPILDDDLRFKTWEDEKRPESRAVVIAMMDTSASMGAFEKYMARSFFFWLTRFLRTRYSSVDIEFISHQTDAKVVTEEEFFTKAESGGTRCSSAYRLAMELIGEKYSPARYNIYPFHFSDGENMTSDNKEVLRLTDELLGVSRMFGYGEVNEHSRYSTMLTALRTVDDPKFRHYVLKEKADVYHALKSFFRKGEAIGS</sequence>
<proteinExistence type="predicted"/>
<dbReference type="NCBIfam" id="TIGR02877">
    <property type="entry name" value="spore_yhbH"/>
    <property type="match status" value="1"/>
</dbReference>
<evidence type="ECO:0000313" key="2">
    <source>
        <dbReference type="EMBL" id="KZE40275.1"/>
    </source>
</evidence>
<dbReference type="InterPro" id="IPR006698">
    <property type="entry name" value="UPF0229"/>
</dbReference>
<accession>A0A161RA72</accession>
<dbReference type="AlphaFoldDB" id="A0A161RA72"/>
<dbReference type="PANTHER" id="PTHR30510">
    <property type="entry name" value="UPF0229 PROTEIN YEAH"/>
    <property type="match status" value="1"/>
</dbReference>
<dbReference type="EMBL" id="LQNT01000001">
    <property type="protein sequence ID" value="KZE40275.1"/>
    <property type="molecule type" value="Genomic_DNA"/>
</dbReference>
<dbReference type="Proteomes" id="UP000076490">
    <property type="component" value="Unassembled WGS sequence"/>
</dbReference>
<evidence type="ECO:0000313" key="3">
    <source>
        <dbReference type="Proteomes" id="UP000076490"/>
    </source>
</evidence>
<protein>
    <submittedName>
        <fullName evidence="2">Stress response protein</fullName>
    </submittedName>
</protein>
<organism evidence="2 3">
    <name type="scientific">Bhargavaea cecembensis</name>
    <dbReference type="NCBI Taxonomy" id="394098"/>
    <lineage>
        <taxon>Bacteria</taxon>
        <taxon>Bacillati</taxon>
        <taxon>Bacillota</taxon>
        <taxon>Bacilli</taxon>
        <taxon>Bacillales</taxon>
        <taxon>Caryophanaceae</taxon>
        <taxon>Bhargavaea</taxon>
    </lineage>
</organism>
<dbReference type="Pfam" id="PF04285">
    <property type="entry name" value="DUF444"/>
    <property type="match status" value="2"/>
</dbReference>
<dbReference type="InterPro" id="IPR014230">
    <property type="entry name" value="Spore_YhbH"/>
</dbReference>
<evidence type="ECO:0000256" key="1">
    <source>
        <dbReference type="SAM" id="MobiDB-lite"/>
    </source>
</evidence>
<dbReference type="PANTHER" id="PTHR30510:SF2">
    <property type="entry name" value="UPF0229 PROTEIN YEAH"/>
    <property type="match status" value="1"/>
</dbReference>
<dbReference type="RefSeq" id="WP_063178710.1">
    <property type="nucleotide sequence ID" value="NZ_LQNT01000001.1"/>
</dbReference>
<reference evidence="2 3" key="1">
    <citation type="submission" date="2016-01" db="EMBL/GenBank/DDBJ databases">
        <title>Whole genome sequencing of Bhargavaea cecembensis T14.</title>
        <authorList>
            <person name="Hong K.W."/>
        </authorList>
    </citation>
    <scope>NUCLEOTIDE SEQUENCE [LARGE SCALE GENOMIC DNA]</scope>
    <source>
        <strain evidence="2 3">T14</strain>
    </source>
</reference>
<dbReference type="OrthoDB" id="9788289at2"/>
<comment type="caution">
    <text evidence="2">The sequence shown here is derived from an EMBL/GenBank/DDBJ whole genome shotgun (WGS) entry which is preliminary data.</text>
</comment>
<name>A0A161RA72_9BACL</name>
<feature type="region of interest" description="Disordered" evidence="1">
    <location>
        <begin position="75"/>
        <end position="117"/>
    </location>
</feature>